<evidence type="ECO:0008006" key="16">
    <source>
        <dbReference type="Google" id="ProtNLM"/>
    </source>
</evidence>
<dbReference type="Pfam" id="PF02878">
    <property type="entry name" value="PGM_PMM_I"/>
    <property type="match status" value="1"/>
</dbReference>
<evidence type="ECO:0000256" key="3">
    <source>
        <dbReference type="ARBA" id="ARBA00010231"/>
    </source>
</evidence>
<keyword evidence="10" id="KW-0119">Carbohydrate metabolism</keyword>
<dbReference type="GO" id="GO:0005634">
    <property type="term" value="C:nucleus"/>
    <property type="evidence" value="ECO:0007669"/>
    <property type="project" value="TreeGrafter"/>
</dbReference>
<dbReference type="Pfam" id="PF02879">
    <property type="entry name" value="PGM_PMM_II"/>
    <property type="match status" value="1"/>
</dbReference>
<evidence type="ECO:0000256" key="7">
    <source>
        <dbReference type="ARBA" id="ARBA00022723"/>
    </source>
</evidence>
<feature type="domain" description="Alpha-D-phosphohexomutase alpha/beta/alpha" evidence="11">
    <location>
        <begin position="46"/>
        <end position="183"/>
    </location>
</feature>
<feature type="domain" description="Alpha-D-phosphohexomutase alpha/beta/alpha" evidence="13">
    <location>
        <begin position="330"/>
        <end position="458"/>
    </location>
</feature>
<protein>
    <recommendedName>
        <fullName evidence="16">Phosphoglucomutase-2</fullName>
    </recommendedName>
</protein>
<keyword evidence="4" id="KW-0963">Cytoplasm</keyword>
<keyword evidence="7" id="KW-0479">Metal-binding</keyword>
<dbReference type="InterPro" id="IPR005845">
    <property type="entry name" value="A-D-PHexomutase_a/b/a-II"/>
</dbReference>
<feature type="domain" description="Alpha-D-phosphohexomutase alpha/beta/alpha" evidence="12">
    <location>
        <begin position="215"/>
        <end position="321"/>
    </location>
</feature>
<evidence type="ECO:0000256" key="10">
    <source>
        <dbReference type="ARBA" id="ARBA00023277"/>
    </source>
</evidence>
<comment type="subcellular location">
    <subcellularLocation>
        <location evidence="2">Cytoplasm</location>
    </subcellularLocation>
</comment>
<dbReference type="PANTHER" id="PTHR45745">
    <property type="entry name" value="PHOSPHOMANNOMUTASE 45A"/>
    <property type="match status" value="1"/>
</dbReference>
<dbReference type="InterPro" id="IPR005844">
    <property type="entry name" value="A-D-PHexomutase_a/b/a-I"/>
</dbReference>
<evidence type="ECO:0000256" key="2">
    <source>
        <dbReference type="ARBA" id="ARBA00004496"/>
    </source>
</evidence>
<dbReference type="GO" id="GO:0008973">
    <property type="term" value="F:phosphopentomutase activity"/>
    <property type="evidence" value="ECO:0007669"/>
    <property type="project" value="TreeGrafter"/>
</dbReference>
<dbReference type="EMBL" id="OA883715">
    <property type="protein sequence ID" value="CAD7279533.1"/>
    <property type="molecule type" value="Genomic_DNA"/>
</dbReference>
<keyword evidence="15" id="KW-1185">Reference proteome</keyword>
<evidence type="ECO:0000256" key="5">
    <source>
        <dbReference type="ARBA" id="ARBA00022526"/>
    </source>
</evidence>
<dbReference type="OrthoDB" id="8300170at2759"/>
<dbReference type="SUPFAM" id="SSF55957">
    <property type="entry name" value="Phosphoglucomutase, C-terminal domain"/>
    <property type="match status" value="1"/>
</dbReference>
<evidence type="ECO:0000256" key="4">
    <source>
        <dbReference type="ARBA" id="ARBA00022490"/>
    </source>
</evidence>
<evidence type="ECO:0000313" key="14">
    <source>
        <dbReference type="EMBL" id="CAD7279533.1"/>
    </source>
</evidence>
<organism evidence="14">
    <name type="scientific">Notodromas monacha</name>
    <dbReference type="NCBI Taxonomy" id="399045"/>
    <lineage>
        <taxon>Eukaryota</taxon>
        <taxon>Metazoa</taxon>
        <taxon>Ecdysozoa</taxon>
        <taxon>Arthropoda</taxon>
        <taxon>Crustacea</taxon>
        <taxon>Oligostraca</taxon>
        <taxon>Ostracoda</taxon>
        <taxon>Podocopa</taxon>
        <taxon>Podocopida</taxon>
        <taxon>Cypridocopina</taxon>
        <taxon>Cypridoidea</taxon>
        <taxon>Cyprididae</taxon>
        <taxon>Notodromas</taxon>
    </lineage>
</organism>
<dbReference type="GO" id="GO:0005737">
    <property type="term" value="C:cytoplasm"/>
    <property type="evidence" value="ECO:0007669"/>
    <property type="project" value="UniProtKB-SubCell"/>
</dbReference>
<accession>A0A7R9BSU8</accession>
<evidence type="ECO:0000256" key="9">
    <source>
        <dbReference type="ARBA" id="ARBA00023235"/>
    </source>
</evidence>
<dbReference type="Proteomes" id="UP000678499">
    <property type="component" value="Unassembled WGS sequence"/>
</dbReference>
<evidence type="ECO:0000256" key="6">
    <source>
        <dbReference type="ARBA" id="ARBA00022553"/>
    </source>
</evidence>
<keyword evidence="5" id="KW-0313">Glucose metabolism</keyword>
<dbReference type="InterPro" id="IPR016055">
    <property type="entry name" value="A-D-PHexomutase_a/b/a-I/II/III"/>
</dbReference>
<dbReference type="Gene3D" id="3.40.120.10">
    <property type="entry name" value="Alpha-D-Glucose-1,6-Bisphosphate, subunit A, domain 3"/>
    <property type="match status" value="3"/>
</dbReference>
<dbReference type="FunFam" id="3.40.120.10:FF:000035">
    <property type="entry name" value="Pgm3p"/>
    <property type="match status" value="1"/>
</dbReference>
<dbReference type="PROSITE" id="PS00710">
    <property type="entry name" value="PGM_PMM"/>
    <property type="match status" value="1"/>
</dbReference>
<reference evidence="14" key="1">
    <citation type="submission" date="2020-11" db="EMBL/GenBank/DDBJ databases">
        <authorList>
            <person name="Tran Van P."/>
        </authorList>
    </citation>
    <scope>NUCLEOTIDE SEQUENCE</scope>
</reference>
<dbReference type="PANTHER" id="PTHR45745:SF1">
    <property type="entry name" value="PHOSPHOGLUCOMUTASE 2B-RELATED"/>
    <property type="match status" value="1"/>
</dbReference>
<name>A0A7R9BSU8_9CRUS</name>
<evidence type="ECO:0000256" key="8">
    <source>
        <dbReference type="ARBA" id="ARBA00022842"/>
    </source>
</evidence>
<keyword evidence="8" id="KW-0460">Magnesium</keyword>
<evidence type="ECO:0000256" key="1">
    <source>
        <dbReference type="ARBA" id="ARBA00001946"/>
    </source>
</evidence>
<proteinExistence type="inferred from homology"/>
<dbReference type="CDD" id="cd05799">
    <property type="entry name" value="PGM2"/>
    <property type="match status" value="1"/>
</dbReference>
<dbReference type="InterPro" id="IPR016066">
    <property type="entry name" value="A-D-PHexomutase_CS"/>
</dbReference>
<sequence length="622" mass="69456">MADGSDVLANAEQWIKWDKNEKTRGVIESLLKEGKLDELSKLLGTRQTFGTAGIRGRMEAGSSGLNDLVIIQTTQGLYKYLRDTFPDLDSRGIIVGFDARYHSAHWARIVAAIFVRQGVKVYLFPDICPTPFVAYGVKHFGTCCGVMVTASHNPKDDNGYKVYWENSAQILPPHDKNIQQSILECLEPLESSWDLSILEQTNPLLLSPLPSLEETYFSRLKESMIDLSKNSDSALKFTFTPIHGVSQLTMVRAFETCGFKPFVEVPEQKDPNPDFPTAPFPNPEEGKTALACAFKSADAAGSTVILANDPDADRMAVAEKTKDGSWRIFNGNEIGALLGHWLWQCYKKRHAEVNPADVYMIASAVSSKFLDVVARREGFNFMETLTGFKWMGNKAEELITAGKVVLFAYEEAIGFMSAVPPLDKDGITACMKMAELAVMADLLEGKTLAQKLEDLYIEYGYHKNVNSYYLCYEPTVTKRIFERIRHFGGGDDFSYPEKLGEVEVKRVRDLTVGVDTSTEDRKPLLPTSKSTEMITFYLANECEPLLPTSKSTEMITFYLANECEVTLRTSGTEPKIKYYTEMRAPPGHLDWKAIDEALATVEAAIVKDLLQPELNGLKPHIS</sequence>
<evidence type="ECO:0000259" key="11">
    <source>
        <dbReference type="Pfam" id="PF02878"/>
    </source>
</evidence>
<dbReference type="SUPFAM" id="SSF53738">
    <property type="entry name" value="Phosphoglucomutase, first 3 domains"/>
    <property type="match status" value="3"/>
</dbReference>
<dbReference type="EMBL" id="CAJPEX010001678">
    <property type="protein sequence ID" value="CAG0919685.1"/>
    <property type="molecule type" value="Genomic_DNA"/>
</dbReference>
<evidence type="ECO:0000313" key="15">
    <source>
        <dbReference type="Proteomes" id="UP000678499"/>
    </source>
</evidence>
<gene>
    <name evidence="14" type="ORF">NMOB1V02_LOCUS7204</name>
</gene>
<dbReference type="GO" id="GO:0000287">
    <property type="term" value="F:magnesium ion binding"/>
    <property type="evidence" value="ECO:0007669"/>
    <property type="project" value="InterPro"/>
</dbReference>
<dbReference type="AlphaFoldDB" id="A0A7R9BSU8"/>
<evidence type="ECO:0000259" key="13">
    <source>
        <dbReference type="Pfam" id="PF02880"/>
    </source>
</evidence>
<dbReference type="InterPro" id="IPR005846">
    <property type="entry name" value="A-D-PHexomutase_a/b/a-III"/>
</dbReference>
<evidence type="ECO:0000259" key="12">
    <source>
        <dbReference type="Pfam" id="PF02879"/>
    </source>
</evidence>
<dbReference type="InterPro" id="IPR036900">
    <property type="entry name" value="A-D-PHexomutase_C_sf"/>
</dbReference>
<dbReference type="GO" id="GO:0006166">
    <property type="term" value="P:purine ribonucleoside salvage"/>
    <property type="evidence" value="ECO:0007669"/>
    <property type="project" value="TreeGrafter"/>
</dbReference>
<dbReference type="Pfam" id="PF02880">
    <property type="entry name" value="PGM_PMM_III"/>
    <property type="match status" value="1"/>
</dbReference>
<comment type="cofactor">
    <cofactor evidence="1">
        <name>Mg(2+)</name>
        <dbReference type="ChEBI" id="CHEBI:18420"/>
    </cofactor>
</comment>
<comment type="similarity">
    <text evidence="3">Belongs to the phosphohexose mutase family.</text>
</comment>
<keyword evidence="6" id="KW-0597">Phosphoprotein</keyword>
<keyword evidence="9" id="KW-0413">Isomerase</keyword>
<dbReference type="GO" id="GO:0006006">
    <property type="term" value="P:glucose metabolic process"/>
    <property type="evidence" value="ECO:0007669"/>
    <property type="project" value="UniProtKB-KW"/>
</dbReference>